<dbReference type="GO" id="GO:0005886">
    <property type="term" value="C:plasma membrane"/>
    <property type="evidence" value="ECO:0007669"/>
    <property type="project" value="UniProtKB-SubCell"/>
</dbReference>
<feature type="transmembrane region" description="Helical" evidence="7">
    <location>
        <begin position="107"/>
        <end position="128"/>
    </location>
</feature>
<feature type="domain" description="ABC transmembrane type-1" evidence="8">
    <location>
        <begin position="103"/>
        <end position="304"/>
    </location>
</feature>
<feature type="transmembrane region" description="Helical" evidence="7">
    <location>
        <begin position="235"/>
        <end position="261"/>
    </location>
</feature>
<keyword evidence="4 7" id="KW-0812">Transmembrane</keyword>
<gene>
    <name evidence="9" type="ORF">D9V32_10320</name>
</gene>
<dbReference type="CDD" id="cd06261">
    <property type="entry name" value="TM_PBP2"/>
    <property type="match status" value="1"/>
</dbReference>
<evidence type="ECO:0000256" key="6">
    <source>
        <dbReference type="ARBA" id="ARBA00023136"/>
    </source>
</evidence>
<evidence type="ECO:0000259" key="8">
    <source>
        <dbReference type="PROSITE" id="PS50928"/>
    </source>
</evidence>
<keyword evidence="6 7" id="KW-0472">Membrane</keyword>
<evidence type="ECO:0000256" key="3">
    <source>
        <dbReference type="ARBA" id="ARBA00022475"/>
    </source>
</evidence>
<dbReference type="PROSITE" id="PS50928">
    <property type="entry name" value="ABC_TM1"/>
    <property type="match status" value="1"/>
</dbReference>
<accession>A0A3L7A4Y0</accession>
<dbReference type="OrthoDB" id="9778910at2"/>
<dbReference type="PANTHER" id="PTHR43163:SF6">
    <property type="entry name" value="DIPEPTIDE TRANSPORT SYSTEM PERMEASE PROTEIN DPPB-RELATED"/>
    <property type="match status" value="1"/>
</dbReference>
<evidence type="ECO:0000256" key="7">
    <source>
        <dbReference type="RuleBase" id="RU363032"/>
    </source>
</evidence>
<evidence type="ECO:0000256" key="2">
    <source>
        <dbReference type="ARBA" id="ARBA00022448"/>
    </source>
</evidence>
<comment type="subcellular location">
    <subcellularLocation>
        <location evidence="1 7">Cell membrane</location>
        <topology evidence="1 7">Multi-pass membrane protein</topology>
    </subcellularLocation>
</comment>
<organism evidence="9 10">
    <name type="scientific">Mycetocola tolaasinivorans</name>
    <dbReference type="NCBI Taxonomy" id="76635"/>
    <lineage>
        <taxon>Bacteria</taxon>
        <taxon>Bacillati</taxon>
        <taxon>Actinomycetota</taxon>
        <taxon>Actinomycetes</taxon>
        <taxon>Micrococcales</taxon>
        <taxon>Microbacteriaceae</taxon>
        <taxon>Mycetocola</taxon>
    </lineage>
</organism>
<dbReference type="PANTHER" id="PTHR43163">
    <property type="entry name" value="DIPEPTIDE TRANSPORT SYSTEM PERMEASE PROTEIN DPPB-RELATED"/>
    <property type="match status" value="1"/>
</dbReference>
<reference evidence="9 10" key="1">
    <citation type="submission" date="2018-10" db="EMBL/GenBank/DDBJ databases">
        <authorList>
            <person name="Li J."/>
        </authorList>
    </citation>
    <scope>NUCLEOTIDE SEQUENCE [LARGE SCALE GENOMIC DNA]</scope>
    <source>
        <strain evidence="9 10">IF 016277</strain>
    </source>
</reference>
<proteinExistence type="inferred from homology"/>
<feature type="transmembrane region" description="Helical" evidence="7">
    <location>
        <begin position="12"/>
        <end position="30"/>
    </location>
</feature>
<keyword evidence="3" id="KW-1003">Cell membrane</keyword>
<evidence type="ECO:0000313" key="10">
    <source>
        <dbReference type="Proteomes" id="UP000272503"/>
    </source>
</evidence>
<dbReference type="Gene3D" id="1.10.3720.10">
    <property type="entry name" value="MetI-like"/>
    <property type="match status" value="1"/>
</dbReference>
<dbReference type="GO" id="GO:0055085">
    <property type="term" value="P:transmembrane transport"/>
    <property type="evidence" value="ECO:0007669"/>
    <property type="project" value="InterPro"/>
</dbReference>
<dbReference type="InterPro" id="IPR000515">
    <property type="entry name" value="MetI-like"/>
</dbReference>
<dbReference type="RefSeq" id="WP_121648826.1">
    <property type="nucleotide sequence ID" value="NZ_RCUX01000007.1"/>
</dbReference>
<sequence length="316" mass="33851">MTPYILRRIGYALFVVWAAYTVTFVLLYLLPSDPVELMLTTTGAGESSLKVSDEARAALTAKYGFDQPFIIQYLMLLGRALTGNFGDSLQHKTPITELIVSTAPQTLQLAGLALLFSLIIGVGIALLANFSRSNPVRSILFSLPPVAASLPAFWIGLLLLQFFSYQLKWFPALGNNGFPALVLPALTLAIPAAATYAQILGRGMAKELHAPYIDIVRAKGASRARVQLVHAFRNAMLPALTILGITIGGILAGAVVTETVFSRRGLGRLLQGAVDAQDIPLVQTLVILSAVAFAVANLAVDLIYPLLDPRIARAGR</sequence>
<dbReference type="EMBL" id="RCUX01000007">
    <property type="protein sequence ID" value="RLP75277.1"/>
    <property type="molecule type" value="Genomic_DNA"/>
</dbReference>
<feature type="transmembrane region" description="Helical" evidence="7">
    <location>
        <begin position="177"/>
        <end position="197"/>
    </location>
</feature>
<evidence type="ECO:0000256" key="5">
    <source>
        <dbReference type="ARBA" id="ARBA00022989"/>
    </source>
</evidence>
<dbReference type="Proteomes" id="UP000272503">
    <property type="component" value="Unassembled WGS sequence"/>
</dbReference>
<dbReference type="AlphaFoldDB" id="A0A3L7A4Y0"/>
<comment type="caution">
    <text evidence="9">The sequence shown here is derived from an EMBL/GenBank/DDBJ whole genome shotgun (WGS) entry which is preliminary data.</text>
</comment>
<feature type="transmembrane region" description="Helical" evidence="7">
    <location>
        <begin position="281"/>
        <end position="307"/>
    </location>
</feature>
<evidence type="ECO:0000256" key="1">
    <source>
        <dbReference type="ARBA" id="ARBA00004651"/>
    </source>
</evidence>
<dbReference type="InterPro" id="IPR045621">
    <property type="entry name" value="BPD_transp_1_N"/>
</dbReference>
<protein>
    <submittedName>
        <fullName evidence="9">ABC transporter permease</fullName>
    </submittedName>
</protein>
<keyword evidence="5 7" id="KW-1133">Transmembrane helix</keyword>
<keyword evidence="10" id="KW-1185">Reference proteome</keyword>
<dbReference type="Pfam" id="PF00528">
    <property type="entry name" value="BPD_transp_1"/>
    <property type="match status" value="1"/>
</dbReference>
<feature type="transmembrane region" description="Helical" evidence="7">
    <location>
        <begin position="140"/>
        <end position="165"/>
    </location>
</feature>
<name>A0A3L7A4Y0_9MICO</name>
<evidence type="ECO:0000313" key="9">
    <source>
        <dbReference type="EMBL" id="RLP75277.1"/>
    </source>
</evidence>
<dbReference type="InterPro" id="IPR035906">
    <property type="entry name" value="MetI-like_sf"/>
</dbReference>
<dbReference type="SUPFAM" id="SSF161098">
    <property type="entry name" value="MetI-like"/>
    <property type="match status" value="1"/>
</dbReference>
<keyword evidence="2 7" id="KW-0813">Transport</keyword>
<comment type="similarity">
    <text evidence="7">Belongs to the binding-protein-dependent transport system permease family.</text>
</comment>
<dbReference type="Pfam" id="PF19300">
    <property type="entry name" value="BPD_transp_1_N"/>
    <property type="match status" value="1"/>
</dbReference>
<evidence type="ECO:0000256" key="4">
    <source>
        <dbReference type="ARBA" id="ARBA00022692"/>
    </source>
</evidence>